<protein>
    <submittedName>
        <fullName evidence="2">Unnamed protein product</fullName>
    </submittedName>
</protein>
<evidence type="ECO:0000313" key="2">
    <source>
        <dbReference type="EMBL" id="CAJ1059752.1"/>
    </source>
</evidence>
<dbReference type="AlphaFoldDB" id="A0AAV1FEG6"/>
<feature type="region of interest" description="Disordered" evidence="1">
    <location>
        <begin position="13"/>
        <end position="42"/>
    </location>
</feature>
<gene>
    <name evidence="2" type="ORF">XNOV1_A030570</name>
</gene>
<reference evidence="2" key="1">
    <citation type="submission" date="2023-08" db="EMBL/GenBank/DDBJ databases">
        <authorList>
            <person name="Alioto T."/>
            <person name="Alioto T."/>
            <person name="Gomez Garrido J."/>
        </authorList>
    </citation>
    <scope>NUCLEOTIDE SEQUENCE</scope>
</reference>
<dbReference type="Proteomes" id="UP001178508">
    <property type="component" value="Chromosome 7"/>
</dbReference>
<organism evidence="2 3">
    <name type="scientific">Xyrichtys novacula</name>
    <name type="common">Pearly razorfish</name>
    <name type="synonym">Hemipteronotus novacula</name>
    <dbReference type="NCBI Taxonomy" id="13765"/>
    <lineage>
        <taxon>Eukaryota</taxon>
        <taxon>Metazoa</taxon>
        <taxon>Chordata</taxon>
        <taxon>Craniata</taxon>
        <taxon>Vertebrata</taxon>
        <taxon>Euteleostomi</taxon>
        <taxon>Actinopterygii</taxon>
        <taxon>Neopterygii</taxon>
        <taxon>Teleostei</taxon>
        <taxon>Neoteleostei</taxon>
        <taxon>Acanthomorphata</taxon>
        <taxon>Eupercaria</taxon>
        <taxon>Labriformes</taxon>
        <taxon>Labridae</taxon>
        <taxon>Xyrichtys</taxon>
    </lineage>
</organism>
<name>A0AAV1FEG6_XYRNO</name>
<sequence>MAVCDGYPGVGLRRASTNLPPPPPRPPFPLSTPSSWHQSSGLTLGFHRRGTTQAPAPNECRAAASAAAACICKNRTDQVIKHKQVRFPQVPQPHCCVAQTGSHAVPSYPYATAVCLALGELPDTLPKLHSKRLLETTHPIQQK</sequence>
<accession>A0AAV1FEG6</accession>
<evidence type="ECO:0000256" key="1">
    <source>
        <dbReference type="SAM" id="MobiDB-lite"/>
    </source>
</evidence>
<proteinExistence type="predicted"/>
<feature type="compositionally biased region" description="Pro residues" evidence="1">
    <location>
        <begin position="19"/>
        <end position="30"/>
    </location>
</feature>
<evidence type="ECO:0000313" key="3">
    <source>
        <dbReference type="Proteomes" id="UP001178508"/>
    </source>
</evidence>
<keyword evidence="3" id="KW-1185">Reference proteome</keyword>
<dbReference type="EMBL" id="OY660870">
    <property type="protein sequence ID" value="CAJ1059752.1"/>
    <property type="molecule type" value="Genomic_DNA"/>
</dbReference>